<dbReference type="GO" id="GO:0016787">
    <property type="term" value="F:hydrolase activity"/>
    <property type="evidence" value="ECO:0007669"/>
    <property type="project" value="UniProtKB-KW"/>
</dbReference>
<dbReference type="STRING" id="400682.A0A1X7VTM7"/>
<evidence type="ECO:0000256" key="8">
    <source>
        <dbReference type="ARBA" id="ARBA00047984"/>
    </source>
</evidence>
<dbReference type="PANTHER" id="PTHR18934">
    <property type="entry name" value="ATP-DEPENDENT RNA HELICASE"/>
    <property type="match status" value="1"/>
</dbReference>
<evidence type="ECO:0000256" key="9">
    <source>
        <dbReference type="SAM" id="Coils"/>
    </source>
</evidence>
<dbReference type="PROSITE" id="PS51192">
    <property type="entry name" value="HELICASE_ATP_BIND_1"/>
    <property type="match status" value="1"/>
</dbReference>
<dbReference type="FunFam" id="3.40.50.300:FF:000594">
    <property type="entry name" value="Pre-mRNA-splicing factor ATP-dependent RNA helicase"/>
    <property type="match status" value="1"/>
</dbReference>
<evidence type="ECO:0000256" key="10">
    <source>
        <dbReference type="SAM" id="MobiDB-lite"/>
    </source>
</evidence>
<name>A0A1X7VTM7_AMPQE</name>
<dbReference type="Pfam" id="PF07717">
    <property type="entry name" value="OB_NTP_bind"/>
    <property type="match status" value="1"/>
</dbReference>
<dbReference type="EnsemblMetazoa" id="Aqu2.1.43696_001">
    <property type="protein sequence ID" value="Aqu2.1.43696_001"/>
    <property type="gene ID" value="Aqu2.1.43696"/>
</dbReference>
<evidence type="ECO:0000256" key="1">
    <source>
        <dbReference type="ARBA" id="ARBA00012552"/>
    </source>
</evidence>
<dbReference type="InterPro" id="IPR048333">
    <property type="entry name" value="HA2_WH"/>
</dbReference>
<keyword evidence="4" id="KW-0378">Hydrolase</keyword>
<dbReference type="GO" id="GO:0008380">
    <property type="term" value="P:RNA splicing"/>
    <property type="evidence" value="ECO:0007669"/>
    <property type="project" value="UniProtKB-KW"/>
</dbReference>
<dbReference type="InParanoid" id="A0A1X7VTM7"/>
<dbReference type="GO" id="GO:0003724">
    <property type="term" value="F:RNA helicase activity"/>
    <property type="evidence" value="ECO:0007669"/>
    <property type="project" value="UniProtKB-EC"/>
</dbReference>
<feature type="region of interest" description="Disordered" evidence="10">
    <location>
        <begin position="1026"/>
        <end position="1049"/>
    </location>
</feature>
<dbReference type="CDD" id="cd18791">
    <property type="entry name" value="SF2_C_RHA"/>
    <property type="match status" value="1"/>
</dbReference>
<reference evidence="13" key="2">
    <citation type="submission" date="2017-05" db="UniProtKB">
        <authorList>
            <consortium name="EnsemblMetazoa"/>
        </authorList>
    </citation>
    <scope>IDENTIFICATION</scope>
</reference>
<keyword evidence="5" id="KW-0347">Helicase</keyword>
<keyword evidence="14" id="KW-1185">Reference proteome</keyword>
<dbReference type="GO" id="GO:0071013">
    <property type="term" value="C:catalytic step 2 spliceosome"/>
    <property type="evidence" value="ECO:0007669"/>
    <property type="project" value="TreeGrafter"/>
</dbReference>
<dbReference type="InterPro" id="IPR002464">
    <property type="entry name" value="DNA/RNA_helicase_DEAH_CS"/>
</dbReference>
<feature type="compositionally biased region" description="Basic and acidic residues" evidence="10">
    <location>
        <begin position="1039"/>
        <end position="1049"/>
    </location>
</feature>
<dbReference type="KEGG" id="aqu:100637149"/>
<dbReference type="GO" id="GO:0005524">
    <property type="term" value="F:ATP binding"/>
    <property type="evidence" value="ECO:0007669"/>
    <property type="project" value="UniProtKB-KW"/>
</dbReference>
<dbReference type="SMART" id="SM00487">
    <property type="entry name" value="DEXDc"/>
    <property type="match status" value="1"/>
</dbReference>
<dbReference type="InterPro" id="IPR014001">
    <property type="entry name" value="Helicase_ATP-bd"/>
</dbReference>
<dbReference type="Pfam" id="PF00271">
    <property type="entry name" value="Helicase_C"/>
    <property type="match status" value="1"/>
</dbReference>
<dbReference type="EnsemblMetazoa" id="XM_011404541.2">
    <property type="protein sequence ID" value="XP_011402843.1"/>
    <property type="gene ID" value="LOC100637149"/>
</dbReference>
<dbReference type="InterPro" id="IPR011709">
    <property type="entry name" value="DEAD-box_helicase_OB_fold"/>
</dbReference>
<organism evidence="13">
    <name type="scientific">Amphimedon queenslandica</name>
    <name type="common">Sponge</name>
    <dbReference type="NCBI Taxonomy" id="400682"/>
    <lineage>
        <taxon>Eukaryota</taxon>
        <taxon>Metazoa</taxon>
        <taxon>Porifera</taxon>
        <taxon>Demospongiae</taxon>
        <taxon>Heteroscleromorpha</taxon>
        <taxon>Haplosclerida</taxon>
        <taxon>Niphatidae</taxon>
        <taxon>Amphimedon</taxon>
    </lineage>
</organism>
<gene>
    <name evidence="13" type="primary">100637149</name>
</gene>
<dbReference type="InterPro" id="IPR007502">
    <property type="entry name" value="Helicase-assoc_dom"/>
</dbReference>
<dbReference type="FunFam" id="3.40.50.300:FF:000007">
    <property type="entry name" value="Pre-mRNA-splicing factor ATP-dependent RNA helicase"/>
    <property type="match status" value="1"/>
</dbReference>
<dbReference type="SMART" id="SM00490">
    <property type="entry name" value="HELICc"/>
    <property type="match status" value="1"/>
</dbReference>
<proteinExistence type="predicted"/>
<feature type="domain" description="Helicase ATP-binding" evidence="11">
    <location>
        <begin position="414"/>
        <end position="578"/>
    </location>
</feature>
<dbReference type="InterPro" id="IPR001650">
    <property type="entry name" value="Helicase_C-like"/>
</dbReference>
<protein>
    <recommendedName>
        <fullName evidence="1">RNA helicase</fullName>
        <ecNumber evidence="1">3.6.4.13</ecNumber>
    </recommendedName>
</protein>
<sequence>MADVVAWVGDQLYEILGLSDRYTAEFLVGLAKKSSSLDGFVSQLESTGALTIDHKTREFASELWARVPHKAVVEKPARAKEREAKLQTQRNKSYQILYDSGDEEEEAIMKKRRSSLSSGKGIKNSKRNIRKDKSSQWESDSSSSEEEKEMKAKRVRVEEPKEEEEDEWDAMEKEREKDLLERDALNERIKKKDKEKTRKIVEKSDKKGYEEARKRLQVAEKDQKKLIPELRKKSRIRYLGDRAQDKLAELDADIIDNEYLFSDTKLTKREEAEHLRKKKLKELADEHRNAKDMEKIERYHIPSEKEKPSARYEEPRKEELLGPNADLRKWEDEQLGIALVRFGAKDAKEKNKQKEYDLVMDDEVAFVLAETVAGSKGENEEEMPEGPSVEERRKMNLEETRRSLPIFPYREPLLEAVENHQILIIEGETGSGKTTQIPQYLYEAGYCSNKMKIGCTQPRRVAAMSVAARVSAEMGVKLGNEVGYSIRFEDCTSERTVIKYMTDGMLLREFLGEPDLESYSVMIIDEAHERTLHTDVLFGLVKDIARFRPDLKLLVSSATMDTKKFSEFFDDAPIFRIPGRRYPVDLYYTKAPEADYLDAAVVSVLQIHLTQPRGDILVFLTGQEEIETTYEMLKERTAKLGSRIGELVILPIYANLPSDMQAKIFEPTPPGARKVVLATNIAETSLTIDGIIFVIDPGFCKQKSYNPRTGMESLVVVPCSKASSNQRAGRAGRVAAGKCFRLFTSWAYHNEMEDTTIPEIQRTNLGNVVLLLKSLGINDLINFDFMDPPPPETLMLALEQLYALGALNHMGELTKLGRRMAEFPVDPAMSKMLIVSEKYGCSEEILTITAMLSVNNAIFYRPKDRVVHADTARQSFFRPGGDHLTLLAVYNDWVSTDYSTQWCFDNFIQHRSMKRARDVRDQLEGLMERVEIDLASSEDVVAIRKAITAGYFYHAARLSKGGYRTAKHQQVVHIHPNSSLFEDQPRWVIYFELVFTSKEYMRQVIEIDNQWLLEVAPHYYKAKDIQDENRKMPKGAGASRDDTRFDNQF</sequence>
<dbReference type="OrthoDB" id="10253254at2759"/>
<dbReference type="SUPFAM" id="SSF52540">
    <property type="entry name" value="P-loop containing nucleoside triphosphate hydrolases"/>
    <property type="match status" value="1"/>
</dbReference>
<evidence type="ECO:0000256" key="4">
    <source>
        <dbReference type="ARBA" id="ARBA00022801"/>
    </source>
</evidence>
<accession>A0A1X7VTM7</accession>
<evidence type="ECO:0000259" key="11">
    <source>
        <dbReference type="PROSITE" id="PS51192"/>
    </source>
</evidence>
<evidence type="ECO:0000256" key="3">
    <source>
        <dbReference type="ARBA" id="ARBA00022741"/>
    </source>
</evidence>
<dbReference type="CDD" id="cd17974">
    <property type="entry name" value="DEXHc_DHX16"/>
    <property type="match status" value="1"/>
</dbReference>
<dbReference type="Pfam" id="PF04408">
    <property type="entry name" value="WHD_HA2"/>
    <property type="match status" value="1"/>
</dbReference>
<dbReference type="Gene3D" id="3.40.50.300">
    <property type="entry name" value="P-loop containing nucleotide triphosphate hydrolases"/>
    <property type="match status" value="2"/>
</dbReference>
<evidence type="ECO:0000259" key="12">
    <source>
        <dbReference type="PROSITE" id="PS51194"/>
    </source>
</evidence>
<dbReference type="InterPro" id="IPR027417">
    <property type="entry name" value="P-loop_NTPase"/>
</dbReference>
<dbReference type="AlphaFoldDB" id="A0A1X7VTM7"/>
<evidence type="ECO:0000256" key="6">
    <source>
        <dbReference type="ARBA" id="ARBA00022840"/>
    </source>
</evidence>
<keyword evidence="7" id="KW-0508">mRNA splicing</keyword>
<dbReference type="Proteomes" id="UP000007879">
    <property type="component" value="Unassembled WGS sequence"/>
</dbReference>
<keyword evidence="3" id="KW-0547">Nucleotide-binding</keyword>
<dbReference type="PROSITE" id="PS00690">
    <property type="entry name" value="DEAH_ATP_HELICASE"/>
    <property type="match status" value="1"/>
</dbReference>
<dbReference type="FunFam" id="1.20.120.1080:FF:000001">
    <property type="entry name" value="Pre-mRNA-splicing factor ATP-dependent RNA helicase"/>
    <property type="match status" value="1"/>
</dbReference>
<dbReference type="Gene3D" id="1.20.120.1080">
    <property type="match status" value="1"/>
</dbReference>
<comment type="catalytic activity">
    <reaction evidence="8">
        <text>ATP + H2O = ADP + phosphate + H(+)</text>
        <dbReference type="Rhea" id="RHEA:13065"/>
        <dbReference type="ChEBI" id="CHEBI:15377"/>
        <dbReference type="ChEBI" id="CHEBI:15378"/>
        <dbReference type="ChEBI" id="CHEBI:30616"/>
        <dbReference type="ChEBI" id="CHEBI:43474"/>
        <dbReference type="ChEBI" id="CHEBI:456216"/>
        <dbReference type="EC" id="3.6.4.13"/>
    </reaction>
</comment>
<dbReference type="EC" id="3.6.4.13" evidence="1"/>
<dbReference type="Pfam" id="PF00270">
    <property type="entry name" value="DEAD"/>
    <property type="match status" value="1"/>
</dbReference>
<feature type="compositionally biased region" description="Basic and acidic residues" evidence="10">
    <location>
        <begin position="148"/>
        <end position="159"/>
    </location>
</feature>
<dbReference type="GO" id="GO:0003723">
    <property type="term" value="F:RNA binding"/>
    <property type="evidence" value="ECO:0007669"/>
    <property type="project" value="TreeGrafter"/>
</dbReference>
<feature type="compositionally biased region" description="Basic and acidic residues" evidence="10">
    <location>
        <begin position="170"/>
        <end position="179"/>
    </location>
</feature>
<dbReference type="Pfam" id="PF21010">
    <property type="entry name" value="HA2_C"/>
    <property type="match status" value="1"/>
</dbReference>
<dbReference type="PROSITE" id="PS51194">
    <property type="entry name" value="HELICASE_CTER"/>
    <property type="match status" value="1"/>
</dbReference>
<feature type="region of interest" description="Disordered" evidence="10">
    <location>
        <begin position="108"/>
        <end position="179"/>
    </location>
</feature>
<feature type="coiled-coil region" evidence="9">
    <location>
        <begin position="913"/>
        <end position="940"/>
    </location>
</feature>
<dbReference type="InterPro" id="IPR011545">
    <property type="entry name" value="DEAD/DEAH_box_helicase_dom"/>
</dbReference>
<keyword evidence="9" id="KW-0175">Coiled coil</keyword>
<keyword evidence="6" id="KW-0067">ATP-binding</keyword>
<feature type="region of interest" description="Disordered" evidence="10">
    <location>
        <begin position="283"/>
        <end position="318"/>
    </location>
</feature>
<dbReference type="eggNOG" id="KOG0923">
    <property type="taxonomic scope" value="Eukaryota"/>
</dbReference>
<reference evidence="14" key="1">
    <citation type="journal article" date="2010" name="Nature">
        <title>The Amphimedon queenslandica genome and the evolution of animal complexity.</title>
        <authorList>
            <person name="Srivastava M."/>
            <person name="Simakov O."/>
            <person name="Chapman J."/>
            <person name="Fahey B."/>
            <person name="Gauthier M.E."/>
            <person name="Mitros T."/>
            <person name="Richards G.S."/>
            <person name="Conaco C."/>
            <person name="Dacre M."/>
            <person name="Hellsten U."/>
            <person name="Larroux C."/>
            <person name="Putnam N.H."/>
            <person name="Stanke M."/>
            <person name="Adamska M."/>
            <person name="Darling A."/>
            <person name="Degnan S.M."/>
            <person name="Oakley T.H."/>
            <person name="Plachetzki D.C."/>
            <person name="Zhai Y."/>
            <person name="Adamski M."/>
            <person name="Calcino A."/>
            <person name="Cummins S.F."/>
            <person name="Goodstein D.M."/>
            <person name="Harris C."/>
            <person name="Jackson D.J."/>
            <person name="Leys S.P."/>
            <person name="Shu S."/>
            <person name="Woodcroft B.J."/>
            <person name="Vervoort M."/>
            <person name="Kosik K.S."/>
            <person name="Manning G."/>
            <person name="Degnan B.M."/>
            <person name="Rokhsar D.S."/>
        </authorList>
    </citation>
    <scope>NUCLEOTIDE SEQUENCE [LARGE SCALE GENOMIC DNA]</scope>
</reference>
<dbReference type="SMART" id="SM00847">
    <property type="entry name" value="HA2"/>
    <property type="match status" value="1"/>
</dbReference>
<evidence type="ECO:0000256" key="7">
    <source>
        <dbReference type="ARBA" id="ARBA00023187"/>
    </source>
</evidence>
<dbReference type="GO" id="GO:0006397">
    <property type="term" value="P:mRNA processing"/>
    <property type="evidence" value="ECO:0007669"/>
    <property type="project" value="UniProtKB-KW"/>
</dbReference>
<keyword evidence="2" id="KW-0507">mRNA processing</keyword>
<evidence type="ECO:0000313" key="13">
    <source>
        <dbReference type="EnsemblMetazoa" id="Aqu2.1.43696_001"/>
    </source>
</evidence>
<dbReference type="FunFam" id="1.10.10.2130:FF:000001">
    <property type="entry name" value="Pre-mRNA-splicing factor ATP-dependent RNA helicase"/>
    <property type="match status" value="1"/>
</dbReference>
<evidence type="ECO:0000256" key="2">
    <source>
        <dbReference type="ARBA" id="ARBA00022664"/>
    </source>
</evidence>
<feature type="domain" description="Helicase C-terminal" evidence="12">
    <location>
        <begin position="596"/>
        <end position="776"/>
    </location>
</feature>
<evidence type="ECO:0000313" key="14">
    <source>
        <dbReference type="Proteomes" id="UP000007879"/>
    </source>
</evidence>
<dbReference type="PANTHER" id="PTHR18934:SF83">
    <property type="entry name" value="PRE-MRNA-SPLICING FACTOR ATP-DEPENDENT RNA HELICASE DHX16"/>
    <property type="match status" value="1"/>
</dbReference>
<feature type="compositionally biased region" description="Acidic residues" evidence="10">
    <location>
        <begin position="160"/>
        <end position="169"/>
    </location>
</feature>
<evidence type="ECO:0000256" key="5">
    <source>
        <dbReference type="ARBA" id="ARBA00022806"/>
    </source>
</evidence>